<dbReference type="Gene3D" id="3.30.420.40">
    <property type="match status" value="1"/>
</dbReference>
<dbReference type="Gene3D" id="3.30.420.150">
    <property type="entry name" value="Exopolyphosphatase. Domain 2"/>
    <property type="match status" value="1"/>
</dbReference>
<dbReference type="InterPro" id="IPR050273">
    <property type="entry name" value="GppA/Ppx_hydrolase"/>
</dbReference>
<evidence type="ECO:0000259" key="2">
    <source>
        <dbReference type="Pfam" id="PF02541"/>
    </source>
</evidence>
<proteinExistence type="inferred from homology"/>
<dbReference type="Proteomes" id="UP000190625">
    <property type="component" value="Unassembled WGS sequence"/>
</dbReference>
<dbReference type="AlphaFoldDB" id="A0A1T4R563"/>
<evidence type="ECO:0000313" key="3">
    <source>
        <dbReference type="EMBL" id="SKA11015.1"/>
    </source>
</evidence>
<evidence type="ECO:0000313" key="4">
    <source>
        <dbReference type="Proteomes" id="UP000190625"/>
    </source>
</evidence>
<gene>
    <name evidence="3" type="ORF">SAMN02745118_02823</name>
</gene>
<evidence type="ECO:0000256" key="1">
    <source>
        <dbReference type="ARBA" id="ARBA00007125"/>
    </source>
</evidence>
<dbReference type="Pfam" id="PF02541">
    <property type="entry name" value="Ppx-GppA"/>
    <property type="match status" value="1"/>
</dbReference>
<dbReference type="CDD" id="cd24054">
    <property type="entry name" value="ASKHA_NBD_AaPPX-GppA_MtPPX2-like"/>
    <property type="match status" value="1"/>
</dbReference>
<name>A0A1T4R563_9FIRM</name>
<protein>
    <submittedName>
        <fullName evidence="3">Exopolyphosphatase / guanosine-5'-triphosphate,3'-diphosphate pyrophosphatase</fullName>
    </submittedName>
</protein>
<dbReference type="InterPro" id="IPR003695">
    <property type="entry name" value="Ppx_GppA_N"/>
</dbReference>
<comment type="similarity">
    <text evidence="1">Belongs to the GppA/Ppx family.</text>
</comment>
<dbReference type="InterPro" id="IPR043129">
    <property type="entry name" value="ATPase_NBD"/>
</dbReference>
<dbReference type="STRING" id="142842.SAMN02745118_02823"/>
<dbReference type="GO" id="GO:0016462">
    <property type="term" value="F:pyrophosphatase activity"/>
    <property type="evidence" value="ECO:0007669"/>
    <property type="project" value="TreeGrafter"/>
</dbReference>
<keyword evidence="4" id="KW-1185">Reference proteome</keyword>
<reference evidence="4" key="1">
    <citation type="submission" date="2017-02" db="EMBL/GenBank/DDBJ databases">
        <authorList>
            <person name="Varghese N."/>
            <person name="Submissions S."/>
        </authorList>
    </citation>
    <scope>NUCLEOTIDE SEQUENCE [LARGE SCALE GENOMIC DNA]</scope>
    <source>
        <strain evidence="4">ATCC BAA-73</strain>
    </source>
</reference>
<organism evidence="3 4">
    <name type="scientific">Selenihalanaerobacter shriftii</name>
    <dbReference type="NCBI Taxonomy" id="142842"/>
    <lineage>
        <taxon>Bacteria</taxon>
        <taxon>Bacillati</taxon>
        <taxon>Bacillota</taxon>
        <taxon>Clostridia</taxon>
        <taxon>Halanaerobiales</taxon>
        <taxon>Halobacteroidaceae</taxon>
        <taxon>Selenihalanaerobacter</taxon>
    </lineage>
</organism>
<dbReference type="PANTHER" id="PTHR30005">
    <property type="entry name" value="EXOPOLYPHOSPHATASE"/>
    <property type="match status" value="1"/>
</dbReference>
<dbReference type="PANTHER" id="PTHR30005:SF0">
    <property type="entry name" value="RETROGRADE REGULATION PROTEIN 2"/>
    <property type="match status" value="1"/>
</dbReference>
<sequence length="295" mass="32912">MAAIDIGTNSTRLLIGRLLETGQIRPLVTELRTTRLGDGVDASRSLKGEAMNRVIKALKEYKELINQQKLDKVRVVATSAVRDSSNQREFIKKVKIETGLEVDVISGEEEAELSYLGVIKGLSNSLLDANLVIDIGGGSTEFIFGSKNEIKERRSIDVGAVRMTEKFEEVEQRRDLIVRELFSITERFQNKSKILLGVGGTITTLAAIDQNLAIYNRNKVHGYSLGFPTVKKIFLDLKAKTISERKKVTGLQPKRADIIVAGIQILLEIMERLGKKEVVVSESDILDGIIYEYYK</sequence>
<dbReference type="EMBL" id="FUWM01000041">
    <property type="protein sequence ID" value="SKA11015.1"/>
    <property type="molecule type" value="Genomic_DNA"/>
</dbReference>
<accession>A0A1T4R563</accession>
<feature type="domain" description="Ppx/GppA phosphatase N-terminal" evidence="2">
    <location>
        <begin position="22"/>
        <end position="292"/>
    </location>
</feature>
<dbReference type="SUPFAM" id="SSF53067">
    <property type="entry name" value="Actin-like ATPase domain"/>
    <property type="match status" value="2"/>
</dbReference>